<evidence type="ECO:0000313" key="1">
    <source>
        <dbReference type="EMBL" id="SEQ74382.1"/>
    </source>
</evidence>
<organism evidence="1 2">
    <name type="scientific">Pseudomonas cuatrocienegasensis</name>
    <dbReference type="NCBI Taxonomy" id="543360"/>
    <lineage>
        <taxon>Bacteria</taxon>
        <taxon>Pseudomonadati</taxon>
        <taxon>Pseudomonadota</taxon>
        <taxon>Gammaproteobacteria</taxon>
        <taxon>Pseudomonadales</taxon>
        <taxon>Pseudomonadaceae</taxon>
        <taxon>Pseudomonas</taxon>
    </lineage>
</organism>
<dbReference type="Proteomes" id="UP000198512">
    <property type="component" value="Unassembled WGS sequence"/>
</dbReference>
<sequence>MSYNEQAIENKHYSDLARRLEQYIAPVFQQAAEQASRQGVASQVQQDTTGLPYHLAVHAIHPDSGKMNHYRLSAHPLENRVTYETHDARSGETWQEVAPLAALNEKVVDTGLEAFYRELFGLRLELFSRRHPIGF</sequence>
<evidence type="ECO:0000313" key="2">
    <source>
        <dbReference type="Proteomes" id="UP000198512"/>
    </source>
</evidence>
<proteinExistence type="predicted"/>
<reference evidence="1 2" key="1">
    <citation type="submission" date="2016-10" db="EMBL/GenBank/DDBJ databases">
        <authorList>
            <person name="Varghese N."/>
            <person name="Submissions S."/>
        </authorList>
    </citation>
    <scope>NUCLEOTIDE SEQUENCE [LARGE SCALE GENOMIC DNA]</scope>
    <source>
        <strain evidence="1 2">CIP 109853</strain>
    </source>
</reference>
<name>A0ABY1BFM2_9PSED</name>
<protein>
    <submittedName>
        <fullName evidence="1">Uncharacterized protein</fullName>
    </submittedName>
</protein>
<keyword evidence="2" id="KW-1185">Reference proteome</keyword>
<dbReference type="RefSeq" id="WP_069517254.1">
    <property type="nucleotide sequence ID" value="NZ_FOFP01000009.1"/>
</dbReference>
<gene>
    <name evidence="1" type="ORF">SAMN05216600_109102</name>
</gene>
<comment type="caution">
    <text evidence="1">The sequence shown here is derived from an EMBL/GenBank/DDBJ whole genome shotgun (WGS) entry which is preliminary data.</text>
</comment>
<accession>A0ABY1BFM2</accession>
<dbReference type="EMBL" id="FOFP01000009">
    <property type="protein sequence ID" value="SEQ74382.1"/>
    <property type="molecule type" value="Genomic_DNA"/>
</dbReference>